<dbReference type="SUPFAM" id="SSF103481">
    <property type="entry name" value="Multidrug resistance efflux transporter EmrE"/>
    <property type="match status" value="1"/>
</dbReference>
<dbReference type="GO" id="GO:0016020">
    <property type="term" value="C:membrane"/>
    <property type="evidence" value="ECO:0007669"/>
    <property type="project" value="UniProtKB-SubCell"/>
</dbReference>
<evidence type="ECO:0000256" key="5">
    <source>
        <dbReference type="ARBA" id="ARBA00023136"/>
    </source>
</evidence>
<keyword evidence="5 6" id="KW-0472">Membrane</keyword>
<reference evidence="8" key="2">
    <citation type="submission" date="2013-04" db="UniProtKB">
        <authorList>
            <consortium name="EnsemblPlants"/>
        </authorList>
    </citation>
    <scope>IDENTIFICATION</scope>
</reference>
<dbReference type="AlphaFoldDB" id="J3MSU7"/>
<feature type="transmembrane region" description="Helical" evidence="6">
    <location>
        <begin position="82"/>
        <end position="104"/>
    </location>
</feature>
<keyword evidence="4 6" id="KW-1133">Transmembrane helix</keyword>
<evidence type="ECO:0000313" key="9">
    <source>
        <dbReference type="Proteomes" id="UP000006038"/>
    </source>
</evidence>
<dbReference type="OMA" id="INDGMDM"/>
<comment type="similarity">
    <text evidence="2 6">Belongs to the drug/metabolite transporter (DMT) superfamily. Plant drug/metabolite exporter (P-DME) (TC 2.A.7.4) family.</text>
</comment>
<accession>J3MSU7</accession>
<evidence type="ECO:0000256" key="3">
    <source>
        <dbReference type="ARBA" id="ARBA00022692"/>
    </source>
</evidence>
<evidence type="ECO:0000313" key="8">
    <source>
        <dbReference type="EnsemblPlants" id="OB08G21770.1"/>
    </source>
</evidence>
<evidence type="ECO:0000259" key="7">
    <source>
        <dbReference type="Pfam" id="PF00892"/>
    </source>
</evidence>
<name>J3MSU7_ORYBR</name>
<evidence type="ECO:0000256" key="1">
    <source>
        <dbReference type="ARBA" id="ARBA00004141"/>
    </source>
</evidence>
<dbReference type="InterPro" id="IPR030184">
    <property type="entry name" value="WAT1-related"/>
</dbReference>
<dbReference type="Gramene" id="OB08G21770.1">
    <property type="protein sequence ID" value="OB08G21770.1"/>
    <property type="gene ID" value="OB08G21770"/>
</dbReference>
<protein>
    <recommendedName>
        <fullName evidence="6">WAT1-related protein</fullName>
    </recommendedName>
</protein>
<evidence type="ECO:0000256" key="2">
    <source>
        <dbReference type="ARBA" id="ARBA00007635"/>
    </source>
</evidence>
<comment type="subcellular location">
    <subcellularLocation>
        <location evidence="1 6">Membrane</location>
        <topology evidence="1 6">Multi-pass membrane protein</topology>
    </subcellularLocation>
</comment>
<dbReference type="GO" id="GO:0022857">
    <property type="term" value="F:transmembrane transporter activity"/>
    <property type="evidence" value="ECO:0007669"/>
    <property type="project" value="InterPro"/>
</dbReference>
<dbReference type="InterPro" id="IPR000620">
    <property type="entry name" value="EamA_dom"/>
</dbReference>
<organism evidence="8">
    <name type="scientific">Oryza brachyantha</name>
    <name type="common">malo sina</name>
    <dbReference type="NCBI Taxonomy" id="4533"/>
    <lineage>
        <taxon>Eukaryota</taxon>
        <taxon>Viridiplantae</taxon>
        <taxon>Streptophyta</taxon>
        <taxon>Embryophyta</taxon>
        <taxon>Tracheophyta</taxon>
        <taxon>Spermatophyta</taxon>
        <taxon>Magnoliopsida</taxon>
        <taxon>Liliopsida</taxon>
        <taxon>Poales</taxon>
        <taxon>Poaceae</taxon>
        <taxon>BOP clade</taxon>
        <taxon>Oryzoideae</taxon>
        <taxon>Oryzeae</taxon>
        <taxon>Oryzinae</taxon>
        <taxon>Oryza</taxon>
    </lineage>
</organism>
<keyword evidence="9" id="KW-1185">Reference proteome</keyword>
<dbReference type="HOGENOM" id="CLU_025359_4_3_1"/>
<dbReference type="InterPro" id="IPR037185">
    <property type="entry name" value="EmrE-like"/>
</dbReference>
<dbReference type="STRING" id="4533.J3MSU7"/>
<dbReference type="EnsemblPlants" id="OB08G21770.1">
    <property type="protein sequence ID" value="OB08G21770.1"/>
    <property type="gene ID" value="OB08G21770"/>
</dbReference>
<dbReference type="PANTHER" id="PTHR31218">
    <property type="entry name" value="WAT1-RELATED PROTEIN"/>
    <property type="match status" value="1"/>
</dbReference>
<sequence length="197" mass="22055">MDIAGAGTTVAAAAGAGWKAPASMVLVQLFVTGMNILSKVSIGDGMFIFALLVYRSIVGAAFILPFALIFERGKWKDMDWRALRWIFLNAFIGYAVPMSLYYYGLEDTTPSYAIIFLNIIPLFTFTLSLLFRLETLKFRSVDGVLKIVGVLFSVGDTMLISLYKGKKLHLWNPILKLKNEQQTVYNQSSSRDIFVAW</sequence>
<evidence type="ECO:0000256" key="4">
    <source>
        <dbReference type="ARBA" id="ARBA00022989"/>
    </source>
</evidence>
<dbReference type="Proteomes" id="UP000006038">
    <property type="component" value="Chromosome 8"/>
</dbReference>
<feature type="transmembrane region" description="Helical" evidence="6">
    <location>
        <begin position="46"/>
        <end position="70"/>
    </location>
</feature>
<reference evidence="8" key="1">
    <citation type="journal article" date="2013" name="Nat. Commun.">
        <title>Whole-genome sequencing of Oryza brachyantha reveals mechanisms underlying Oryza genome evolution.</title>
        <authorList>
            <person name="Chen J."/>
            <person name="Huang Q."/>
            <person name="Gao D."/>
            <person name="Wang J."/>
            <person name="Lang Y."/>
            <person name="Liu T."/>
            <person name="Li B."/>
            <person name="Bai Z."/>
            <person name="Luis Goicoechea J."/>
            <person name="Liang C."/>
            <person name="Chen C."/>
            <person name="Zhang W."/>
            <person name="Sun S."/>
            <person name="Liao Y."/>
            <person name="Zhang X."/>
            <person name="Yang L."/>
            <person name="Song C."/>
            <person name="Wang M."/>
            <person name="Shi J."/>
            <person name="Liu G."/>
            <person name="Liu J."/>
            <person name="Zhou H."/>
            <person name="Zhou W."/>
            <person name="Yu Q."/>
            <person name="An N."/>
            <person name="Chen Y."/>
            <person name="Cai Q."/>
            <person name="Wang B."/>
            <person name="Liu B."/>
            <person name="Min J."/>
            <person name="Huang Y."/>
            <person name="Wu H."/>
            <person name="Li Z."/>
            <person name="Zhang Y."/>
            <person name="Yin Y."/>
            <person name="Song W."/>
            <person name="Jiang J."/>
            <person name="Jackson S.A."/>
            <person name="Wing R.A."/>
            <person name="Wang J."/>
            <person name="Chen M."/>
        </authorList>
    </citation>
    <scope>NUCLEOTIDE SEQUENCE [LARGE SCALE GENOMIC DNA]</scope>
    <source>
        <strain evidence="8">cv. IRGC 101232</strain>
    </source>
</reference>
<feature type="transmembrane region" description="Helical" evidence="6">
    <location>
        <begin position="143"/>
        <end position="163"/>
    </location>
</feature>
<dbReference type="eggNOG" id="ENOG502QSBZ">
    <property type="taxonomic scope" value="Eukaryota"/>
</dbReference>
<evidence type="ECO:0000256" key="6">
    <source>
        <dbReference type="RuleBase" id="RU363077"/>
    </source>
</evidence>
<dbReference type="Pfam" id="PF00892">
    <property type="entry name" value="EamA"/>
    <property type="match status" value="1"/>
</dbReference>
<feature type="domain" description="EamA" evidence="7">
    <location>
        <begin position="24"/>
        <end position="149"/>
    </location>
</feature>
<keyword evidence="3 6" id="KW-0812">Transmembrane</keyword>
<proteinExistence type="inferred from homology"/>
<feature type="transmembrane region" description="Helical" evidence="6">
    <location>
        <begin position="110"/>
        <end position="131"/>
    </location>
</feature>
<comment type="caution">
    <text evidence="6">Lacks conserved residue(s) required for the propagation of feature annotation.</text>
</comment>